<dbReference type="SUPFAM" id="SSF81296">
    <property type="entry name" value="E set domains"/>
    <property type="match status" value="1"/>
</dbReference>
<feature type="chain" id="PRO_5034573495" evidence="1">
    <location>
        <begin position="19"/>
        <end position="138"/>
    </location>
</feature>
<evidence type="ECO:0000256" key="1">
    <source>
        <dbReference type="SAM" id="SignalP"/>
    </source>
</evidence>
<dbReference type="GO" id="GO:0045087">
    <property type="term" value="P:innate immune response"/>
    <property type="evidence" value="ECO:0007669"/>
    <property type="project" value="TreeGrafter"/>
</dbReference>
<evidence type="ECO:0000313" key="3">
    <source>
        <dbReference type="Proteomes" id="UP000694393"/>
    </source>
</evidence>
<dbReference type="Proteomes" id="UP000694393">
    <property type="component" value="Unplaced"/>
</dbReference>
<proteinExistence type="predicted"/>
<dbReference type="InterPro" id="IPR014756">
    <property type="entry name" value="Ig_E-set"/>
</dbReference>
<organism evidence="2 3">
    <name type="scientific">Pelusios castaneus</name>
    <name type="common">West African mud turtle</name>
    <dbReference type="NCBI Taxonomy" id="367368"/>
    <lineage>
        <taxon>Eukaryota</taxon>
        <taxon>Metazoa</taxon>
        <taxon>Chordata</taxon>
        <taxon>Craniata</taxon>
        <taxon>Vertebrata</taxon>
        <taxon>Euteleostomi</taxon>
        <taxon>Archelosauria</taxon>
        <taxon>Testudinata</taxon>
        <taxon>Testudines</taxon>
        <taxon>Pleurodira</taxon>
        <taxon>Pelomedusidae</taxon>
        <taxon>Pelusios</taxon>
    </lineage>
</organism>
<dbReference type="AlphaFoldDB" id="A0A8C8RNJ5"/>
<dbReference type="PANTHER" id="PTHR20838:SF0">
    <property type="entry name" value="LYMPHOCYTE ANTIGEN 86"/>
    <property type="match status" value="1"/>
</dbReference>
<keyword evidence="1" id="KW-0732">Signal</keyword>
<reference evidence="2" key="1">
    <citation type="submission" date="2025-08" db="UniProtKB">
        <authorList>
            <consortium name="Ensembl"/>
        </authorList>
    </citation>
    <scope>IDENTIFICATION</scope>
</reference>
<accession>A0A8C8RNJ5</accession>
<sequence length="138" mass="15738">MFNAAIFILVLLYPNLSTEWPTHAVCKESNLEISYKSCDPVQDFALSIDDCSAILKKTFNIRAAMILRHNIQELYLKLNIIINGKSIFDYSQTLCEPNQPRFIFCGKKKGEHIYYEGPVSLGSLEIPQVSFFLLCPDI</sequence>
<feature type="signal peptide" evidence="1">
    <location>
        <begin position="1"/>
        <end position="18"/>
    </location>
</feature>
<dbReference type="Ensembl" id="ENSPCET00000008836.1">
    <property type="protein sequence ID" value="ENSPCEP00000008529.1"/>
    <property type="gene ID" value="ENSPCEG00000006882.1"/>
</dbReference>
<name>A0A8C8RNJ5_9SAUR</name>
<keyword evidence="3" id="KW-1185">Reference proteome</keyword>
<dbReference type="PANTHER" id="PTHR20838">
    <property type="entry name" value="LYMPHOCYTE ANTIGEN 86"/>
    <property type="match status" value="1"/>
</dbReference>
<protein>
    <submittedName>
        <fullName evidence="2">Lymphocyte antigen 86</fullName>
    </submittedName>
</protein>
<dbReference type="InterPro" id="IPR039945">
    <property type="entry name" value="LY86"/>
</dbReference>
<evidence type="ECO:0000313" key="2">
    <source>
        <dbReference type="Ensembl" id="ENSPCEP00000008529.1"/>
    </source>
</evidence>
<dbReference type="Gene3D" id="2.60.40.770">
    <property type="match status" value="1"/>
</dbReference>
<reference evidence="2" key="2">
    <citation type="submission" date="2025-09" db="UniProtKB">
        <authorList>
            <consortium name="Ensembl"/>
        </authorList>
    </citation>
    <scope>IDENTIFICATION</scope>
</reference>
<dbReference type="GO" id="GO:0031666">
    <property type="term" value="P:positive regulation of lipopolysaccharide-mediated signaling pathway"/>
    <property type="evidence" value="ECO:0007669"/>
    <property type="project" value="TreeGrafter"/>
</dbReference>